<sequence length="225" mass="23943">MAGITHKDTTFTKLFVGGLPYHTTDDTLKAHFDKYGEIEEAVVITDRVTNKSKGYGFVTMADAESAKLAIADPNPVIDGRKANVNLAYLGAKPRGVQALNPAAFLKPGLIAPQLGLSPFLLPTLGGGMQLPQAQQFLLQQQSQISPTTAATTPSQYPAFVDYNSLLQPPAGMTPAEYFATPSALAGTYPTLPPNLGMSFPQNITAASLANLQLQQQIQQGDGRLQ</sequence>
<dbReference type="AlphaFoldDB" id="A0A7J7J2K2"/>
<dbReference type="GO" id="GO:0003730">
    <property type="term" value="F:mRNA 3'-UTR binding"/>
    <property type="evidence" value="ECO:0007669"/>
    <property type="project" value="TreeGrafter"/>
</dbReference>
<evidence type="ECO:0000313" key="5">
    <source>
        <dbReference type="Proteomes" id="UP000593567"/>
    </source>
</evidence>
<organism evidence="4 5">
    <name type="scientific">Bugula neritina</name>
    <name type="common">Brown bryozoan</name>
    <name type="synonym">Sertularia neritina</name>
    <dbReference type="NCBI Taxonomy" id="10212"/>
    <lineage>
        <taxon>Eukaryota</taxon>
        <taxon>Metazoa</taxon>
        <taxon>Spiralia</taxon>
        <taxon>Lophotrochozoa</taxon>
        <taxon>Bryozoa</taxon>
        <taxon>Gymnolaemata</taxon>
        <taxon>Cheilostomatida</taxon>
        <taxon>Flustrina</taxon>
        <taxon>Buguloidea</taxon>
        <taxon>Bugulidae</taxon>
        <taxon>Bugula</taxon>
    </lineage>
</organism>
<comment type="caution">
    <text evidence="4">The sequence shown here is derived from an EMBL/GenBank/DDBJ whole genome shotgun (WGS) entry which is preliminary data.</text>
</comment>
<keyword evidence="1 2" id="KW-0694">RNA-binding</keyword>
<proteinExistence type="predicted"/>
<dbReference type="EMBL" id="VXIV02003216">
    <property type="protein sequence ID" value="KAF6019678.1"/>
    <property type="molecule type" value="Genomic_DNA"/>
</dbReference>
<dbReference type="SMART" id="SM00360">
    <property type="entry name" value="RRM"/>
    <property type="match status" value="1"/>
</dbReference>
<dbReference type="OrthoDB" id="4207594at2759"/>
<feature type="domain" description="RRM" evidence="3">
    <location>
        <begin position="12"/>
        <end position="89"/>
    </location>
</feature>
<dbReference type="InterPro" id="IPR000504">
    <property type="entry name" value="RRM_dom"/>
</dbReference>
<protein>
    <submittedName>
        <fullName evidence="4">RBM38</fullName>
    </submittedName>
</protein>
<dbReference type="PANTHER" id="PTHR48024:SF56">
    <property type="entry name" value="HETEROGENEOUS NUCLEAR RIBONUCLEOPROTEIN A0"/>
    <property type="match status" value="1"/>
</dbReference>
<evidence type="ECO:0000259" key="3">
    <source>
        <dbReference type="PROSITE" id="PS50102"/>
    </source>
</evidence>
<evidence type="ECO:0000313" key="4">
    <source>
        <dbReference type="EMBL" id="KAF6019678.1"/>
    </source>
</evidence>
<dbReference type="InterPro" id="IPR050886">
    <property type="entry name" value="RNA-binding_reg"/>
</dbReference>
<keyword evidence="5" id="KW-1185">Reference proteome</keyword>
<reference evidence="4" key="1">
    <citation type="submission" date="2020-06" db="EMBL/GenBank/DDBJ databases">
        <title>Draft genome of Bugula neritina, a colonial animal packing powerful symbionts and potential medicines.</title>
        <authorList>
            <person name="Rayko M."/>
        </authorList>
    </citation>
    <scope>NUCLEOTIDE SEQUENCE [LARGE SCALE GENOMIC DNA]</scope>
    <source>
        <strain evidence="4">Kwan_BN1</strain>
    </source>
</reference>
<gene>
    <name evidence="4" type="ORF">EB796_022041</name>
</gene>
<dbReference type="Proteomes" id="UP000593567">
    <property type="component" value="Unassembled WGS sequence"/>
</dbReference>
<dbReference type="GO" id="GO:0005634">
    <property type="term" value="C:nucleus"/>
    <property type="evidence" value="ECO:0007669"/>
    <property type="project" value="TreeGrafter"/>
</dbReference>
<dbReference type="CDD" id="cd12384">
    <property type="entry name" value="RRM_RBM24_RBM38_like"/>
    <property type="match status" value="1"/>
</dbReference>
<name>A0A7J7J2K2_BUGNE</name>
<accession>A0A7J7J2K2</accession>
<dbReference type="PROSITE" id="PS50102">
    <property type="entry name" value="RRM"/>
    <property type="match status" value="1"/>
</dbReference>
<dbReference type="Gene3D" id="3.30.70.330">
    <property type="match status" value="1"/>
</dbReference>
<dbReference type="SUPFAM" id="SSF54928">
    <property type="entry name" value="RNA-binding domain, RBD"/>
    <property type="match status" value="1"/>
</dbReference>
<dbReference type="InterPro" id="IPR035979">
    <property type="entry name" value="RBD_domain_sf"/>
</dbReference>
<dbReference type="GO" id="GO:0005829">
    <property type="term" value="C:cytosol"/>
    <property type="evidence" value="ECO:0007669"/>
    <property type="project" value="TreeGrafter"/>
</dbReference>
<dbReference type="Pfam" id="PF00076">
    <property type="entry name" value="RRM_1"/>
    <property type="match status" value="1"/>
</dbReference>
<dbReference type="PANTHER" id="PTHR48024">
    <property type="entry name" value="GEO13361P1-RELATED"/>
    <property type="match status" value="1"/>
</dbReference>
<evidence type="ECO:0000256" key="1">
    <source>
        <dbReference type="ARBA" id="ARBA00022884"/>
    </source>
</evidence>
<evidence type="ECO:0000256" key="2">
    <source>
        <dbReference type="PROSITE-ProRule" id="PRU00176"/>
    </source>
</evidence>
<dbReference type="InterPro" id="IPR012677">
    <property type="entry name" value="Nucleotide-bd_a/b_plait_sf"/>
</dbReference>